<feature type="region of interest" description="Disordered" evidence="1">
    <location>
        <begin position="525"/>
        <end position="552"/>
    </location>
</feature>
<proteinExistence type="predicted"/>
<feature type="compositionally biased region" description="Polar residues" evidence="1">
    <location>
        <begin position="913"/>
        <end position="923"/>
    </location>
</feature>
<feature type="compositionally biased region" description="Basic and acidic residues" evidence="1">
    <location>
        <begin position="1256"/>
        <end position="1270"/>
    </location>
</feature>
<dbReference type="GeneID" id="54364895"/>
<feature type="region of interest" description="Disordered" evidence="1">
    <location>
        <begin position="1112"/>
        <end position="1137"/>
    </location>
</feature>
<feature type="region of interest" description="Disordered" evidence="1">
    <location>
        <begin position="294"/>
        <end position="318"/>
    </location>
</feature>
<feature type="compositionally biased region" description="Basic residues" evidence="1">
    <location>
        <begin position="303"/>
        <end position="318"/>
    </location>
</feature>
<dbReference type="OrthoDB" id="3437384at2759"/>
<feature type="compositionally biased region" description="Polar residues" evidence="1">
    <location>
        <begin position="666"/>
        <end position="677"/>
    </location>
</feature>
<accession>A0A6J3LWY3</accession>
<feature type="region of interest" description="Disordered" evidence="1">
    <location>
        <begin position="1212"/>
        <end position="1280"/>
    </location>
</feature>
<feature type="region of interest" description="Disordered" evidence="1">
    <location>
        <begin position="1345"/>
        <end position="1375"/>
    </location>
</feature>
<feature type="compositionally biased region" description="Polar residues" evidence="1">
    <location>
        <begin position="1212"/>
        <end position="1229"/>
    </location>
</feature>
<gene>
    <name evidence="3" type="ORF">K489DRAFT_403603</name>
</gene>
<feature type="region of interest" description="Disordered" evidence="1">
    <location>
        <begin position="660"/>
        <end position="702"/>
    </location>
</feature>
<feature type="compositionally biased region" description="Low complexity" evidence="1">
    <location>
        <begin position="1347"/>
        <end position="1363"/>
    </location>
</feature>
<evidence type="ECO:0000256" key="1">
    <source>
        <dbReference type="SAM" id="MobiDB-lite"/>
    </source>
</evidence>
<keyword evidence="2" id="KW-1185">Reference proteome</keyword>
<organism evidence="3">
    <name type="scientific">Dissoconium aciculare CBS 342.82</name>
    <dbReference type="NCBI Taxonomy" id="1314786"/>
    <lineage>
        <taxon>Eukaryota</taxon>
        <taxon>Fungi</taxon>
        <taxon>Dikarya</taxon>
        <taxon>Ascomycota</taxon>
        <taxon>Pezizomycotina</taxon>
        <taxon>Dothideomycetes</taxon>
        <taxon>Dothideomycetidae</taxon>
        <taxon>Mycosphaerellales</taxon>
        <taxon>Dissoconiaceae</taxon>
        <taxon>Dissoconium</taxon>
    </lineage>
</organism>
<name>A0A6J3LWY3_9PEZI</name>
<dbReference type="RefSeq" id="XP_033457301.1">
    <property type="nucleotide sequence ID" value="XM_033607095.1"/>
</dbReference>
<reference evidence="3" key="3">
    <citation type="submission" date="2025-08" db="UniProtKB">
        <authorList>
            <consortium name="RefSeq"/>
        </authorList>
    </citation>
    <scope>IDENTIFICATION</scope>
    <source>
        <strain evidence="3">CBS 342.82</strain>
    </source>
</reference>
<feature type="compositionally biased region" description="Polar residues" evidence="1">
    <location>
        <begin position="692"/>
        <end position="702"/>
    </location>
</feature>
<reference evidence="3" key="2">
    <citation type="submission" date="2020-04" db="EMBL/GenBank/DDBJ databases">
        <authorList>
            <consortium name="NCBI Genome Project"/>
        </authorList>
    </citation>
    <scope>NUCLEOTIDE SEQUENCE</scope>
    <source>
        <strain evidence="3">CBS 342.82</strain>
    </source>
</reference>
<evidence type="ECO:0000313" key="3">
    <source>
        <dbReference type="RefSeq" id="XP_033457301.1"/>
    </source>
</evidence>
<dbReference type="Proteomes" id="UP000504637">
    <property type="component" value="Unplaced"/>
</dbReference>
<feature type="region of interest" description="Disordered" evidence="1">
    <location>
        <begin position="895"/>
        <end position="979"/>
    </location>
</feature>
<feature type="compositionally biased region" description="Polar residues" evidence="1">
    <location>
        <begin position="960"/>
        <end position="978"/>
    </location>
</feature>
<sequence length="1375" mass="150413">MSAVLCCVHPRINSPEPPSRPLTVSSSSLDGLLLAAAGLPSDHPHVLRFTNSNTLPGTIDSSTILRSPGFKGRLRMKLSRRTLDPGRSASVNTEQSGDRIRAKKQVRGCRVASICSKWETVSSGKLWDGDAKALTSTEVIHQMDQEAMGDMDEALLQGEEERGRRRRREFSEELAIRNLVMEGQHDETVSPRGVPRLVSAQSVIRTDGEVDQLQDDLAENQPRYSSSAEGNFEILQASQHRKSPLSDAAIELDVLTLRKLRLTPFNQAPLLPRIVTSPFLPPYPEGSNETVVRRSSSVDLHPQRFKPMHSPTRLRRKSSTSFALSSLLMTDNEQDGHLRRDSDTNKVPEVKEIRVDSVGSVVEQVISVPVNDEPVLAIPEKLTERASQASTSTSHAGQDAGESTVLLNKQTEQVADTPPAALLTPALHSCRVSSPSMDASSSVYSRPCSANRDMECPQPYDIPNTLAGNLADWPLRTDGAGEQDRTASTNTHGNSTPADKEVLPEFVDTNDSPLERHTLDGVTLSHEHHPISNGQPVSKSGRNSVSKGSKKSKFLEAFTPPKKSVRKRKSIFRFLRPGSLKQMRCASTPILRSDDHKHVNAEDGAVDDTMLTVQYELTRPAENIPRRRSATEGDLYQNPVVTKDEVEHSGMMHTSLVVPASKTRPESGSSRRTSGTYLTVDDASSHRPQFRHTPSPSTASGQTTMYASVRSSLPPTPVIDLHRRPSMLEYERNLTLMGDDRRRPSVRNLHNAQEIRHNHRHDAMANAAYLSQQTFEDEEEEELNPLMASALKRHQQGKALFQSESKRRESLRLSHSSPALPNAFQLDPAGRSSSTNALLNKRQDSVQLAPDVSSPHVAFDTAVPSGLLGVEYKPLTGTASCGVPSLTSVPSVFVKSPSASPTISPKTAKIGTSRPSWSRFASHTRSERCGSANAADSVKTRDFAGRNVESSADSVDEKASPTSKRSFTTSDNKKNLSPTMIKRRSMTFGGIVRYYHNLLSSSGNGFQGQNRRTSVAVSGRLEQPELEMLPPSLVPENHSNSLYEHLKQVEDSIEGLGETDAHHSPRHSHTISFSSFVQAPEQQESTQISGSQAAGSIRFRLGSLFNEPAHNVRRIDTSIDPTGTSQSTESNSPELTSVRQDSIAMSNVPETTITQVDGPSTCANEDFSKDIIGNRSQTVLMPPSPSSRADLWSQMYKSCLTRHAPAFSSVSDINNDTATADTPVAQQHSNDGHRRSQSSSEMPPPPAPILKPLKARSPEQKSKQGSKEPKMNASHLDPNVRIRRFPSVTVVDDRKGHLRSVSLISTQSLSERSGSGSRRAGSALRGSTYDLIQFVQMKEKEEREKLLGLGSSGDTATTATAESPNDVGEKKCEDL</sequence>
<feature type="region of interest" description="Disordered" evidence="1">
    <location>
        <begin position="81"/>
        <end position="100"/>
    </location>
</feature>
<feature type="compositionally biased region" description="Polar residues" evidence="1">
    <location>
        <begin position="486"/>
        <end position="497"/>
    </location>
</feature>
<reference evidence="3" key="1">
    <citation type="submission" date="2020-01" db="EMBL/GenBank/DDBJ databases">
        <authorList>
            <consortium name="DOE Joint Genome Institute"/>
            <person name="Haridas S."/>
            <person name="Albert R."/>
            <person name="Binder M."/>
            <person name="Bloem J."/>
            <person name="Labutti K."/>
            <person name="Salamov A."/>
            <person name="Andreopoulos B."/>
            <person name="Baker S.E."/>
            <person name="Barry K."/>
            <person name="Bills G."/>
            <person name="Bluhm B.H."/>
            <person name="Cannon C."/>
            <person name="Castanera R."/>
            <person name="Culley D.E."/>
            <person name="Daum C."/>
            <person name="Ezra D."/>
            <person name="Gonzalez J.B."/>
            <person name="Henrissat B."/>
            <person name="Kuo A."/>
            <person name="Liang C."/>
            <person name="Lipzen A."/>
            <person name="Lutzoni F."/>
            <person name="Magnuson J."/>
            <person name="Mondo S."/>
            <person name="Nolan M."/>
            <person name="Ohm R."/>
            <person name="Pangilinan J."/>
            <person name="Park H.-J."/>
            <person name="Ramirez L."/>
            <person name="Alfaro M."/>
            <person name="Sun H."/>
            <person name="Tritt A."/>
            <person name="Yoshinaga Y."/>
            <person name="Zwiers L.-H."/>
            <person name="Turgeon B.G."/>
            <person name="Goodwin S.B."/>
            <person name="Spatafora J.W."/>
            <person name="Crous P.W."/>
            <person name="Grigoriev I.V."/>
        </authorList>
    </citation>
    <scope>NUCLEOTIDE SEQUENCE</scope>
    <source>
        <strain evidence="3">CBS 342.82</strain>
    </source>
</reference>
<evidence type="ECO:0000313" key="2">
    <source>
        <dbReference type="Proteomes" id="UP000504637"/>
    </source>
</evidence>
<feature type="compositionally biased region" description="Polar residues" evidence="1">
    <location>
        <begin position="1119"/>
        <end position="1137"/>
    </location>
</feature>
<feature type="region of interest" description="Disordered" evidence="1">
    <location>
        <begin position="473"/>
        <end position="504"/>
    </location>
</feature>
<feature type="region of interest" description="Disordered" evidence="1">
    <location>
        <begin position="794"/>
        <end position="835"/>
    </location>
</feature>
<feature type="compositionally biased region" description="Polar residues" evidence="1">
    <location>
        <begin position="532"/>
        <end position="547"/>
    </location>
</feature>
<protein>
    <submittedName>
        <fullName evidence="3">Uncharacterized protein</fullName>
    </submittedName>
</protein>